<name>A0A6J1DLM5_MOMCH</name>
<dbReference type="GeneID" id="111022298"/>
<organism evidence="2 3">
    <name type="scientific">Momordica charantia</name>
    <name type="common">Bitter gourd</name>
    <name type="synonym">Balsam pear</name>
    <dbReference type="NCBI Taxonomy" id="3673"/>
    <lineage>
        <taxon>Eukaryota</taxon>
        <taxon>Viridiplantae</taxon>
        <taxon>Streptophyta</taxon>
        <taxon>Embryophyta</taxon>
        <taxon>Tracheophyta</taxon>
        <taxon>Spermatophyta</taxon>
        <taxon>Magnoliopsida</taxon>
        <taxon>eudicotyledons</taxon>
        <taxon>Gunneridae</taxon>
        <taxon>Pentapetalae</taxon>
        <taxon>rosids</taxon>
        <taxon>fabids</taxon>
        <taxon>Cucurbitales</taxon>
        <taxon>Cucurbitaceae</taxon>
        <taxon>Momordiceae</taxon>
        <taxon>Momordica</taxon>
    </lineage>
</organism>
<keyword evidence="2" id="KW-1185">Reference proteome</keyword>
<dbReference type="AlphaFoldDB" id="A0A6J1DLM5"/>
<dbReference type="PANTHER" id="PTHR48449">
    <property type="entry name" value="DUF1985 DOMAIN-CONTAINING PROTEIN"/>
    <property type="match status" value="1"/>
</dbReference>
<protein>
    <submittedName>
        <fullName evidence="3">Uncharacterized protein LOC111022298</fullName>
    </submittedName>
</protein>
<reference evidence="3" key="1">
    <citation type="submission" date="2025-08" db="UniProtKB">
        <authorList>
            <consortium name="RefSeq"/>
        </authorList>
    </citation>
    <scope>IDENTIFICATION</scope>
    <source>
        <strain evidence="3">OHB3-1</strain>
    </source>
</reference>
<feature type="domain" description="DUF1985" evidence="1">
    <location>
        <begin position="67"/>
        <end position="199"/>
    </location>
</feature>
<dbReference type="PANTHER" id="PTHR48449:SF1">
    <property type="entry name" value="DUF1985 DOMAIN-CONTAINING PROTEIN"/>
    <property type="match status" value="1"/>
</dbReference>
<accession>A0A6J1DLM5</accession>
<proteinExistence type="predicted"/>
<evidence type="ECO:0000313" key="2">
    <source>
        <dbReference type="Proteomes" id="UP000504603"/>
    </source>
</evidence>
<evidence type="ECO:0000259" key="1">
    <source>
        <dbReference type="Pfam" id="PF09331"/>
    </source>
</evidence>
<evidence type="ECO:0000313" key="3">
    <source>
        <dbReference type="RefSeq" id="XP_022155155.1"/>
    </source>
</evidence>
<dbReference type="OrthoDB" id="1930729at2759"/>
<dbReference type="RefSeq" id="XP_022155155.1">
    <property type="nucleotide sequence ID" value="XM_022299463.1"/>
</dbReference>
<gene>
    <name evidence="3" type="primary">LOC111022298</name>
</gene>
<sequence length="239" mass="27874">MDHQLRIKENDHFPAQATRMSHLSNVNRLIKDKLTADQLDMFRRRTIFGRFVDLEMMFCSGVVHHFLSREVAGSSDNNMSFLIGGNVLTFSKDQFMLITGLWRLPGKMVQKKIGKNMLRRKYFNDEASMLLEEFVEVYKQTDFEDDEDAVKLTLILYTELVMMGKSKSKSKVDIDLYNQVDDLDYFNHLDWGSDVWSRTVNGLKRAMNGKVALYKNKVRTNKKYLVKYSLPGFPLAFQV</sequence>
<dbReference type="InterPro" id="IPR015410">
    <property type="entry name" value="DUF1985"/>
</dbReference>
<dbReference type="Proteomes" id="UP000504603">
    <property type="component" value="Unplaced"/>
</dbReference>
<dbReference type="KEGG" id="mcha:111022298"/>
<dbReference type="Pfam" id="PF09331">
    <property type="entry name" value="DUF1985"/>
    <property type="match status" value="1"/>
</dbReference>